<name>A0A3G6NFF2_CHRCU</name>
<dbReference type="InterPro" id="IPR039426">
    <property type="entry name" value="TonB-dep_rcpt-like"/>
</dbReference>
<dbReference type="RefSeq" id="WP_123880055.1">
    <property type="nucleotide sequence ID" value="NZ_CP033920.1"/>
</dbReference>
<accession>A0A3G6NFF2</accession>
<evidence type="ECO:0000313" key="2">
    <source>
        <dbReference type="EMBL" id="AZA49662.1"/>
    </source>
</evidence>
<dbReference type="KEGG" id="ccau:EG346_16395"/>
<keyword evidence="1" id="KW-0812">Transmembrane</keyword>
<dbReference type="EMBL" id="CP033920">
    <property type="protein sequence ID" value="AZA49662.1"/>
    <property type="molecule type" value="Genomic_DNA"/>
</dbReference>
<dbReference type="PROSITE" id="PS52016">
    <property type="entry name" value="TONB_DEPENDENT_REC_3"/>
    <property type="match status" value="1"/>
</dbReference>
<dbReference type="SUPFAM" id="SSF56935">
    <property type="entry name" value="Porins"/>
    <property type="match status" value="1"/>
</dbReference>
<keyword evidence="3" id="KW-1185">Reference proteome</keyword>
<protein>
    <submittedName>
        <fullName evidence="2">Uncharacterized protein</fullName>
    </submittedName>
</protein>
<keyword evidence="1" id="KW-0998">Cell outer membrane</keyword>
<keyword evidence="1" id="KW-0472">Membrane</keyword>
<comment type="subcellular location">
    <subcellularLocation>
        <location evidence="1">Cell outer membrane</location>
        <topology evidence="1">Multi-pass membrane protein</topology>
    </subcellularLocation>
</comment>
<dbReference type="GO" id="GO:0009279">
    <property type="term" value="C:cell outer membrane"/>
    <property type="evidence" value="ECO:0007669"/>
    <property type="project" value="UniProtKB-SubCell"/>
</dbReference>
<dbReference type="AlphaFoldDB" id="A0A3G6NFF2"/>
<sequence length="240" mass="26547">MKITIPKPCHENWEIMTPEEKGRFCSVCSKTVRDFSVASDQEIIEVFSHSSEDICGNFNASQLNRDLQYSFINSLFTKFAVGFMLTTGGFVSVYAQQNEVHDTLKADEIKDVVIFPQKQKLLLGSTTVIPGNLLVNTQRSEMQAQLSGLMGKAITTVKKDDTAYRKMMIGGASSTLKSTEKPLCVINGKVSSFEELSSMDTKIIKTMNILKGASAMAMYCSKAQNGVIVVTTKKKEKLKK</sequence>
<dbReference type="Proteomes" id="UP000273270">
    <property type="component" value="Chromosome"/>
</dbReference>
<evidence type="ECO:0000256" key="1">
    <source>
        <dbReference type="PROSITE-ProRule" id="PRU01360"/>
    </source>
</evidence>
<evidence type="ECO:0000313" key="3">
    <source>
        <dbReference type="Proteomes" id="UP000273270"/>
    </source>
</evidence>
<reference evidence="3" key="1">
    <citation type="submission" date="2018-11" db="EMBL/GenBank/DDBJ databases">
        <title>Proposal to divide the Flavobacteriaceae and reorganize its genera based on Amino Acid Identity values calculated from whole genome sequences.</title>
        <authorList>
            <person name="Nicholson A.C."/>
            <person name="Gulvik C.A."/>
            <person name="Whitney A.M."/>
            <person name="Humrighouse B.W."/>
            <person name="Bell M."/>
            <person name="Holmes B."/>
            <person name="Steigerwalt A.G."/>
            <person name="Villarma A."/>
            <person name="Sheth M."/>
            <person name="Batra D."/>
            <person name="Pryor J."/>
            <person name="Bernardet J.-F."/>
            <person name="Hugo C."/>
            <person name="Kampfer P."/>
            <person name="Newman J."/>
            <person name="McQuiston J.R."/>
        </authorList>
    </citation>
    <scope>NUCLEOTIDE SEQUENCE [LARGE SCALE GENOMIC DNA]</scope>
    <source>
        <strain evidence="3">G0188</strain>
    </source>
</reference>
<dbReference type="InterPro" id="IPR037066">
    <property type="entry name" value="Plug_dom_sf"/>
</dbReference>
<keyword evidence="1" id="KW-0813">Transport</keyword>
<organism evidence="2 3">
    <name type="scientific">Chryseobacterium carnipullorum</name>
    <dbReference type="NCBI Taxonomy" id="1124835"/>
    <lineage>
        <taxon>Bacteria</taxon>
        <taxon>Pseudomonadati</taxon>
        <taxon>Bacteroidota</taxon>
        <taxon>Flavobacteriia</taxon>
        <taxon>Flavobacteriales</taxon>
        <taxon>Weeksellaceae</taxon>
        <taxon>Chryseobacterium group</taxon>
        <taxon>Chryseobacterium</taxon>
    </lineage>
</organism>
<dbReference type="Gene3D" id="2.170.130.10">
    <property type="entry name" value="TonB-dependent receptor, plug domain"/>
    <property type="match status" value="1"/>
</dbReference>
<comment type="similarity">
    <text evidence="1">Belongs to the TonB-dependent receptor family.</text>
</comment>
<keyword evidence="1" id="KW-1134">Transmembrane beta strand</keyword>
<gene>
    <name evidence="2" type="ORF">EG346_16395</name>
</gene>
<dbReference type="OrthoDB" id="7432683at2"/>
<proteinExistence type="inferred from homology"/>